<dbReference type="Proteomes" id="UP000274762">
    <property type="component" value="Unassembled WGS sequence"/>
</dbReference>
<dbReference type="AlphaFoldDB" id="A0A495K8B9"/>
<protein>
    <submittedName>
        <fullName evidence="1">Uncharacterized protein</fullName>
    </submittedName>
</protein>
<gene>
    <name evidence="1" type="ORF">DFJ75_3485</name>
</gene>
<dbReference type="OrthoDB" id="4373605at2"/>
<name>A0A495K8B9_WILMA</name>
<organism evidence="1 2">
    <name type="scientific">Williamsia marianensis</name>
    <dbReference type="NCBI Taxonomy" id="85044"/>
    <lineage>
        <taxon>Bacteria</taxon>
        <taxon>Bacillati</taxon>
        <taxon>Actinomycetota</taxon>
        <taxon>Actinomycetes</taxon>
        <taxon>Mycobacteriales</taxon>
        <taxon>Nocardiaceae</taxon>
        <taxon>Williamsia</taxon>
    </lineage>
</organism>
<dbReference type="RefSeq" id="WP_062795534.1">
    <property type="nucleotide sequence ID" value="NZ_CBCRXS010000003.1"/>
</dbReference>
<comment type="caution">
    <text evidence="1">The sequence shown here is derived from an EMBL/GenBank/DDBJ whole genome shotgun (WGS) entry which is preliminary data.</text>
</comment>
<proteinExistence type="predicted"/>
<dbReference type="EMBL" id="RBKV01000001">
    <property type="protein sequence ID" value="RKR96632.1"/>
    <property type="molecule type" value="Genomic_DNA"/>
</dbReference>
<evidence type="ECO:0000313" key="2">
    <source>
        <dbReference type="Proteomes" id="UP000274762"/>
    </source>
</evidence>
<reference evidence="1 2" key="1">
    <citation type="submission" date="2018-10" db="EMBL/GenBank/DDBJ databases">
        <title>Sequencing the genomes of 1000 actinobacteria strains.</title>
        <authorList>
            <person name="Klenk H.-P."/>
        </authorList>
    </citation>
    <scope>NUCLEOTIDE SEQUENCE [LARGE SCALE GENOMIC DNA]</scope>
    <source>
        <strain evidence="1 2">DSM 44343</strain>
    </source>
</reference>
<sequence length="149" mass="16917">MDEPDQTSDIHEWSDMAAWLAESLVDKPVGFIVEMGPSGYVNYDGKDDEDDVVCVQIQMLADGVMMLRRSRSMLGHLLIADFSSDKLPLNTWLYNDNFDDCTDGYIFSRDVQLLADVCVTWFRDNGGARSTDDLGMEYRYPDELLPPTD</sequence>
<accession>A0A495K8B9</accession>
<evidence type="ECO:0000313" key="1">
    <source>
        <dbReference type="EMBL" id="RKR96632.1"/>
    </source>
</evidence>